<gene>
    <name evidence="2" type="ORF">HYG85_13610</name>
</gene>
<sequence length="107" mass="12399">MARKQLQNLTEPMYYILLNLIKPIHGYGIMKNIKEMTEGRVKVGAGTLYSLLSRFEKEDIVMKVSTEESKKIYELTDKGRDLLRQEHIRLKQLVADGNLMLGDDKNE</sequence>
<protein>
    <submittedName>
        <fullName evidence="2">Helix-turn-helix transcriptional regulator</fullName>
    </submittedName>
</protein>
<dbReference type="PANTHER" id="PTHR33169:SF13">
    <property type="entry name" value="PADR-FAMILY TRANSCRIPTIONAL REGULATOR"/>
    <property type="match status" value="1"/>
</dbReference>
<name>A0A8J8SCY1_9FIRM</name>
<keyword evidence="3" id="KW-1185">Reference proteome</keyword>
<dbReference type="AlphaFoldDB" id="A0A8J8SCY1"/>
<dbReference type="InterPro" id="IPR052509">
    <property type="entry name" value="Metal_resp_DNA-bind_regulator"/>
</dbReference>
<evidence type="ECO:0000313" key="2">
    <source>
        <dbReference type="EMBL" id="QUH29891.1"/>
    </source>
</evidence>
<dbReference type="Gene3D" id="1.10.10.10">
    <property type="entry name" value="Winged helix-like DNA-binding domain superfamily/Winged helix DNA-binding domain"/>
    <property type="match status" value="1"/>
</dbReference>
<dbReference type="OrthoDB" id="9814826at2"/>
<dbReference type="Pfam" id="PF03551">
    <property type="entry name" value="PadR"/>
    <property type="match status" value="1"/>
</dbReference>
<accession>A0A8J8SCY1</accession>
<dbReference type="Proteomes" id="UP000677305">
    <property type="component" value="Chromosome"/>
</dbReference>
<feature type="domain" description="Transcription regulator PadR N-terminal" evidence="1">
    <location>
        <begin position="18"/>
        <end position="84"/>
    </location>
</feature>
<dbReference type="EMBL" id="CP058561">
    <property type="protein sequence ID" value="QUH29891.1"/>
    <property type="molecule type" value="Genomic_DNA"/>
</dbReference>
<dbReference type="KEGG" id="vgu:HYG85_13610"/>
<dbReference type="RefSeq" id="WP_113674101.1">
    <property type="nucleotide sequence ID" value="NZ_CAJXUH010000003.1"/>
</dbReference>
<reference evidence="2 3" key="1">
    <citation type="submission" date="2020-07" db="EMBL/GenBank/DDBJ databases">
        <title>Vallitalea guaymasensis genome.</title>
        <authorList>
            <person name="Postec A."/>
        </authorList>
    </citation>
    <scope>NUCLEOTIDE SEQUENCE [LARGE SCALE GENOMIC DNA]</scope>
    <source>
        <strain evidence="2 3">Ra1766G1</strain>
    </source>
</reference>
<evidence type="ECO:0000313" key="3">
    <source>
        <dbReference type="Proteomes" id="UP000677305"/>
    </source>
</evidence>
<proteinExistence type="predicted"/>
<dbReference type="SUPFAM" id="SSF46785">
    <property type="entry name" value="Winged helix' DNA-binding domain"/>
    <property type="match status" value="1"/>
</dbReference>
<organism evidence="2 3">
    <name type="scientific">Vallitalea guaymasensis</name>
    <dbReference type="NCBI Taxonomy" id="1185412"/>
    <lineage>
        <taxon>Bacteria</taxon>
        <taxon>Bacillati</taxon>
        <taxon>Bacillota</taxon>
        <taxon>Clostridia</taxon>
        <taxon>Lachnospirales</taxon>
        <taxon>Vallitaleaceae</taxon>
        <taxon>Vallitalea</taxon>
    </lineage>
</organism>
<dbReference type="InterPro" id="IPR036388">
    <property type="entry name" value="WH-like_DNA-bd_sf"/>
</dbReference>
<evidence type="ECO:0000259" key="1">
    <source>
        <dbReference type="Pfam" id="PF03551"/>
    </source>
</evidence>
<dbReference type="PANTHER" id="PTHR33169">
    <property type="entry name" value="PADR-FAMILY TRANSCRIPTIONAL REGULATOR"/>
    <property type="match status" value="1"/>
</dbReference>
<dbReference type="InterPro" id="IPR005149">
    <property type="entry name" value="Tscrpt_reg_PadR_N"/>
</dbReference>
<dbReference type="InterPro" id="IPR036390">
    <property type="entry name" value="WH_DNA-bd_sf"/>
</dbReference>